<evidence type="ECO:0000313" key="3">
    <source>
        <dbReference type="Proteomes" id="UP000294929"/>
    </source>
</evidence>
<dbReference type="GO" id="GO:0009253">
    <property type="term" value="P:peptidoglycan catabolic process"/>
    <property type="evidence" value="ECO:0007669"/>
    <property type="project" value="InterPro"/>
</dbReference>
<dbReference type="Gene3D" id="3.20.20.80">
    <property type="entry name" value="Glycosidases"/>
    <property type="match status" value="1"/>
</dbReference>
<dbReference type="AlphaFoldDB" id="A0A4R5WBE7"/>
<organism evidence="2 3">
    <name type="scientific">Mycolicibacterium mucogenicum</name>
    <name type="common">Mycobacterium mucogenicum</name>
    <dbReference type="NCBI Taxonomy" id="56689"/>
    <lineage>
        <taxon>Bacteria</taxon>
        <taxon>Bacillati</taxon>
        <taxon>Actinomycetota</taxon>
        <taxon>Actinomycetes</taxon>
        <taxon>Mycobacteriales</taxon>
        <taxon>Mycobacteriaceae</taxon>
        <taxon>Mycolicibacterium</taxon>
    </lineage>
</organism>
<comment type="caution">
    <text evidence="2">The sequence shown here is derived from an EMBL/GenBank/DDBJ whole genome shotgun (WGS) entry which is preliminary data.</text>
</comment>
<evidence type="ECO:0000256" key="1">
    <source>
        <dbReference type="ARBA" id="ARBA00010646"/>
    </source>
</evidence>
<dbReference type="InterPro" id="IPR017853">
    <property type="entry name" value="GH"/>
</dbReference>
<protein>
    <submittedName>
        <fullName evidence="2">Uncharacterized protein</fullName>
    </submittedName>
</protein>
<dbReference type="Proteomes" id="UP000294929">
    <property type="component" value="Unassembled WGS sequence"/>
</dbReference>
<dbReference type="SUPFAM" id="SSF51445">
    <property type="entry name" value="(Trans)glycosidases"/>
    <property type="match status" value="1"/>
</dbReference>
<gene>
    <name evidence="2" type="ORF">EUA03_21650</name>
</gene>
<accession>A0A4R5WBE7</accession>
<proteinExistence type="inferred from homology"/>
<evidence type="ECO:0000313" key="2">
    <source>
        <dbReference type="EMBL" id="TDK85855.1"/>
    </source>
</evidence>
<dbReference type="GO" id="GO:0016998">
    <property type="term" value="P:cell wall macromolecule catabolic process"/>
    <property type="evidence" value="ECO:0007669"/>
    <property type="project" value="InterPro"/>
</dbReference>
<name>A0A4R5WBE7_MYCMU</name>
<dbReference type="EMBL" id="SDLO01000022">
    <property type="protein sequence ID" value="TDK85855.1"/>
    <property type="molecule type" value="Genomic_DNA"/>
</dbReference>
<comment type="similarity">
    <text evidence="1">Belongs to the glycosyl hydrolase 25 family.</text>
</comment>
<dbReference type="InterPro" id="IPR002053">
    <property type="entry name" value="Glyco_hydro_25"/>
</dbReference>
<dbReference type="GO" id="GO:0003796">
    <property type="term" value="F:lysozyme activity"/>
    <property type="evidence" value="ECO:0007669"/>
    <property type="project" value="InterPro"/>
</dbReference>
<reference evidence="2 3" key="1">
    <citation type="submission" date="2019-01" db="EMBL/GenBank/DDBJ databases">
        <title>High-quality-draft genome sequences of five non-tuberculosis mycobacteriaceae isolated from a nosocomial environment.</title>
        <authorList>
            <person name="Tiago I."/>
            <person name="Alarico S."/>
            <person name="Pereira S.G."/>
            <person name="Coelho C."/>
            <person name="Maranha A."/>
            <person name="Empadinhas N."/>
        </authorList>
    </citation>
    <scope>NUCLEOTIDE SEQUENCE [LARGE SCALE GENOMIC DNA]</scope>
    <source>
        <strain evidence="2 3">24AIII</strain>
    </source>
</reference>
<sequence>MDGATQRRIHRRYKGFGEHHQLDAGESGDGAAVTLYGPDTSNNNFRSAADAITFVSQLPGQGFSWIEQKVSEGSYYRDPYWPVIAQWCRDNHFPHIGYHYVTTNSPAAQAQTWLSNNGGKYAMLDFEANSGDIHNFWAVVNAFNAVGVTISLSYIPHWYWQQIGSPDISQVPGLIASNYVNGTGYASNLYPGNDNQRYWFPYGGATPQILQFTDAALIGNLSVDCNAFQGTLDQLISLLQGGTVTQPDPTTAALNQILAIVQDIQTQLRGPNLNGWPQLGHNEAGQNLTVVDALAALRADVDALKASSAV</sequence>
<dbReference type="Pfam" id="PF01183">
    <property type="entry name" value="Glyco_hydro_25"/>
    <property type="match status" value="1"/>
</dbReference>